<protein>
    <submittedName>
        <fullName evidence="1">Uncharacterized protein</fullName>
    </submittedName>
</protein>
<gene>
    <name evidence="1" type="ORF">MRATA1EN22A_LOCUS5015</name>
</gene>
<organism evidence="1 2">
    <name type="scientific">Rangifer tarandus platyrhynchus</name>
    <name type="common">Svalbard reindeer</name>
    <dbReference type="NCBI Taxonomy" id="3082113"/>
    <lineage>
        <taxon>Eukaryota</taxon>
        <taxon>Metazoa</taxon>
        <taxon>Chordata</taxon>
        <taxon>Craniata</taxon>
        <taxon>Vertebrata</taxon>
        <taxon>Euteleostomi</taxon>
        <taxon>Mammalia</taxon>
        <taxon>Eutheria</taxon>
        <taxon>Laurasiatheria</taxon>
        <taxon>Artiodactyla</taxon>
        <taxon>Ruminantia</taxon>
        <taxon>Pecora</taxon>
        <taxon>Cervidae</taxon>
        <taxon>Odocoileinae</taxon>
        <taxon>Rangifer</taxon>
    </lineage>
</organism>
<proteinExistence type="predicted"/>
<evidence type="ECO:0000313" key="2">
    <source>
        <dbReference type="Proteomes" id="UP001162501"/>
    </source>
</evidence>
<dbReference type="EMBL" id="OX596097">
    <property type="protein sequence ID" value="CAM9614406.1"/>
    <property type="molecule type" value="Genomic_DNA"/>
</dbReference>
<dbReference type="Proteomes" id="UP001162501">
    <property type="component" value="Chromosome 13"/>
</dbReference>
<reference evidence="1" key="1">
    <citation type="submission" date="2023-05" db="EMBL/GenBank/DDBJ databases">
        <authorList>
            <consortium name="ELIXIR-Norway"/>
        </authorList>
    </citation>
    <scope>NUCLEOTIDE SEQUENCE</scope>
</reference>
<accession>A0AC59YDY1</accession>
<evidence type="ECO:0000313" key="1">
    <source>
        <dbReference type="EMBL" id="CAM9614406.1"/>
    </source>
</evidence>
<reference evidence="1" key="2">
    <citation type="submission" date="2025-03" db="EMBL/GenBank/DDBJ databases">
        <authorList>
            <consortium name="ELIXIR-Norway"/>
            <consortium name="Elixir Norway"/>
        </authorList>
    </citation>
    <scope>NUCLEOTIDE SEQUENCE</scope>
</reference>
<sequence>MVPRDKEAKKAEASVYERIRQMIRGRDRGSLEHAPLSRKGENKRHVKSRRAVRSFVCEVSCTGSLISHGSRTSRSVRLAAQREPGHPLSASGDTGDPTPQPSNPGDHGRFKSSLFRGGLAVGQATHCSRLGTQQSKDVTALSLRPAGLAQPREWEPASASEQTGSLHLQGLGIVWT</sequence>
<name>A0AC59YDY1_RANTA</name>